<comment type="caution">
    <text evidence="4">The sequence shown here is derived from an EMBL/GenBank/DDBJ whole genome shotgun (WGS) entry which is preliminary data.</text>
</comment>
<feature type="region of interest" description="Disordered" evidence="1">
    <location>
        <begin position="501"/>
        <end position="537"/>
    </location>
</feature>
<proteinExistence type="predicted"/>
<evidence type="ECO:0000259" key="3">
    <source>
        <dbReference type="Pfam" id="PF13193"/>
    </source>
</evidence>
<dbReference type="InterPro" id="IPR020845">
    <property type="entry name" value="AMP-binding_CS"/>
</dbReference>
<dbReference type="InterPro" id="IPR025110">
    <property type="entry name" value="AMP-bd_C"/>
</dbReference>
<organism evidence="4 5">
    <name type="scientific">Qipengyuania benthica</name>
    <dbReference type="NCBI Taxonomy" id="3067651"/>
    <lineage>
        <taxon>Bacteria</taxon>
        <taxon>Pseudomonadati</taxon>
        <taxon>Pseudomonadota</taxon>
        <taxon>Alphaproteobacteria</taxon>
        <taxon>Sphingomonadales</taxon>
        <taxon>Erythrobacteraceae</taxon>
        <taxon>Qipengyuania</taxon>
    </lineage>
</organism>
<dbReference type="RefSeq" id="WP_305930725.1">
    <property type="nucleotide sequence ID" value="NZ_JAVAIL010000005.1"/>
</dbReference>
<sequence>MIEWNLGDILDAIEPAMPKDAPALIHGERMVTWPEMSARSNNVARALRKRGAGDGAKVAFYMRNRPEYGELMAACFKGRLTHVNINYRYQADEVLYIFDDSDSEVIVYSSEFRDCIVALKERLSKVHTFVEVGDASHIAPFAVPYETLAQEGDGSALGIERSPGDLLFIYTGGTTGMPKGVMWRHDDMRKAQLDAQKLIGPVPQTLEENVALIRSEGPGRRTLPACPLMHGTGFITAIGTLMSGGAIVTLGDPSFDAVEMWETVNRHKVESIAIVGDAFAKPMLRALDEHPGRWDTTSLVTIISSGVMWSKEVKAELCRHIPQVVLMDSFGASEGLGFGLSVTTAQGGTNTAKFGIGEFCDVFDEQDRKVEPGSGVPGFIARKGAIPAGYYKDTEKSAKTFRTIDGVRYSIPGDWCTVEADGSLTLLGRGSVCINTAGEKVYPEEVEEILKTHPAIGDALVVGVPHDKWGQAVTAVVHLIDATLFDEHAVRAHVRKQLAGYKTPKSIHPTKTPLRASNGKPDYGTAKSIAEKAVLGP</sequence>
<dbReference type="NCBIfam" id="NF005863">
    <property type="entry name" value="PRK07798.1"/>
    <property type="match status" value="1"/>
</dbReference>
<dbReference type="EMBL" id="JAVAIL010000005">
    <property type="protein sequence ID" value="MDP4540724.1"/>
    <property type="molecule type" value="Genomic_DNA"/>
</dbReference>
<evidence type="ECO:0000256" key="1">
    <source>
        <dbReference type="SAM" id="MobiDB-lite"/>
    </source>
</evidence>
<evidence type="ECO:0000259" key="2">
    <source>
        <dbReference type="Pfam" id="PF00501"/>
    </source>
</evidence>
<evidence type="ECO:0000313" key="5">
    <source>
        <dbReference type="Proteomes" id="UP001235664"/>
    </source>
</evidence>
<dbReference type="Pfam" id="PF00501">
    <property type="entry name" value="AMP-binding"/>
    <property type="match status" value="1"/>
</dbReference>
<dbReference type="Pfam" id="PF13193">
    <property type="entry name" value="AMP-binding_C"/>
    <property type="match status" value="1"/>
</dbReference>
<dbReference type="InterPro" id="IPR045851">
    <property type="entry name" value="AMP-bd_C_sf"/>
</dbReference>
<dbReference type="InterPro" id="IPR050237">
    <property type="entry name" value="ATP-dep_AMP-bd_enzyme"/>
</dbReference>
<feature type="domain" description="AMP-dependent synthetase/ligase" evidence="2">
    <location>
        <begin position="18"/>
        <end position="380"/>
    </location>
</feature>
<dbReference type="InterPro" id="IPR000873">
    <property type="entry name" value="AMP-dep_synth/lig_dom"/>
</dbReference>
<protein>
    <submittedName>
        <fullName evidence="4">Acyl-CoA synthetase</fullName>
    </submittedName>
</protein>
<evidence type="ECO:0000313" key="4">
    <source>
        <dbReference type="EMBL" id="MDP4540724.1"/>
    </source>
</evidence>
<dbReference type="Gene3D" id="3.30.300.30">
    <property type="match status" value="1"/>
</dbReference>
<gene>
    <name evidence="4" type="ORF">Q9K01_13920</name>
</gene>
<accession>A0ABT9HBL5</accession>
<feature type="domain" description="AMP-binding enzyme C-terminal" evidence="3">
    <location>
        <begin position="445"/>
        <end position="512"/>
    </location>
</feature>
<dbReference type="PANTHER" id="PTHR43767:SF1">
    <property type="entry name" value="NONRIBOSOMAL PEPTIDE SYNTHASE PES1 (EUROFUNG)-RELATED"/>
    <property type="match status" value="1"/>
</dbReference>
<dbReference type="PROSITE" id="PS00455">
    <property type="entry name" value="AMP_BINDING"/>
    <property type="match status" value="1"/>
</dbReference>
<dbReference type="InterPro" id="IPR042099">
    <property type="entry name" value="ANL_N_sf"/>
</dbReference>
<dbReference type="Gene3D" id="3.40.50.12780">
    <property type="entry name" value="N-terminal domain of ligase-like"/>
    <property type="match status" value="1"/>
</dbReference>
<dbReference type="Proteomes" id="UP001235664">
    <property type="component" value="Unassembled WGS sequence"/>
</dbReference>
<dbReference type="SUPFAM" id="SSF56801">
    <property type="entry name" value="Acetyl-CoA synthetase-like"/>
    <property type="match status" value="1"/>
</dbReference>
<keyword evidence="5" id="KW-1185">Reference proteome</keyword>
<name>A0ABT9HBL5_9SPHN</name>
<dbReference type="PANTHER" id="PTHR43767">
    <property type="entry name" value="LONG-CHAIN-FATTY-ACID--COA LIGASE"/>
    <property type="match status" value="1"/>
</dbReference>
<reference evidence="4 5" key="1">
    <citation type="submission" date="2023-08" db="EMBL/GenBank/DDBJ databases">
        <title>genomic of DY56.</title>
        <authorList>
            <person name="Wang Y."/>
        </authorList>
    </citation>
    <scope>NUCLEOTIDE SEQUENCE [LARGE SCALE GENOMIC DNA]</scope>
    <source>
        <strain evidence="4 5">DY56-A-20</strain>
    </source>
</reference>